<dbReference type="Proteomes" id="UP000242329">
    <property type="component" value="Unassembled WGS sequence"/>
</dbReference>
<dbReference type="RefSeq" id="WP_073088913.1">
    <property type="nucleotide sequence ID" value="NZ_FQWY01000002.1"/>
</dbReference>
<dbReference type="AlphaFoldDB" id="A0A1M5JI90"/>
<dbReference type="EMBL" id="FQWY01000002">
    <property type="protein sequence ID" value="SHG40251.1"/>
    <property type="molecule type" value="Genomic_DNA"/>
</dbReference>
<gene>
    <name evidence="1" type="ORF">SAMN02745221_00134</name>
</gene>
<reference evidence="2" key="1">
    <citation type="submission" date="2016-11" db="EMBL/GenBank/DDBJ databases">
        <authorList>
            <person name="Varghese N."/>
            <person name="Submissions S."/>
        </authorList>
    </citation>
    <scope>NUCLEOTIDE SEQUENCE [LARGE SCALE GENOMIC DNA]</scope>
    <source>
        <strain evidence="2">DSM 11003</strain>
    </source>
</reference>
<dbReference type="STRING" id="1123382.SAMN02745221_00134"/>
<dbReference type="SUPFAM" id="SSF102114">
    <property type="entry name" value="Radical SAM enzymes"/>
    <property type="match status" value="1"/>
</dbReference>
<evidence type="ECO:0000313" key="1">
    <source>
        <dbReference type="EMBL" id="SHG40251.1"/>
    </source>
</evidence>
<name>A0A1M5JI90_9FIRM</name>
<organism evidence="1 2">
    <name type="scientific">Thermosyntropha lipolytica DSM 11003</name>
    <dbReference type="NCBI Taxonomy" id="1123382"/>
    <lineage>
        <taxon>Bacteria</taxon>
        <taxon>Bacillati</taxon>
        <taxon>Bacillota</taxon>
        <taxon>Clostridia</taxon>
        <taxon>Eubacteriales</taxon>
        <taxon>Syntrophomonadaceae</taxon>
        <taxon>Thermosyntropha</taxon>
    </lineage>
</organism>
<evidence type="ECO:0000313" key="2">
    <source>
        <dbReference type="Proteomes" id="UP000242329"/>
    </source>
</evidence>
<protein>
    <submittedName>
        <fullName evidence="1">Uncharacterized protein</fullName>
    </submittedName>
</protein>
<sequence>MIPSSLVFVYTYKCNFNCIHCSLSCKPANNDVIWEEIVYKVIDQAYYIPLGRARKKCSIDMFIPGNNNEVFQPCREAGKALTVLPDGNITFCCGHILNTKAQDFITIANIIRDNITLSQIINRMQRNVLFWLLYLEGPLSIFNRLNISYPVYRKCEACYLLATKYLRQLHKLADHKEAIWQEVKEEKINVISA</sequence>
<keyword evidence="2" id="KW-1185">Reference proteome</keyword>
<accession>A0A1M5JI90</accession>
<dbReference type="InterPro" id="IPR058240">
    <property type="entry name" value="rSAM_sf"/>
</dbReference>
<dbReference type="OrthoDB" id="9810775at2"/>
<proteinExistence type="predicted"/>